<feature type="compositionally biased region" description="Low complexity" evidence="1">
    <location>
        <begin position="132"/>
        <end position="151"/>
    </location>
</feature>
<evidence type="ECO:0000313" key="2">
    <source>
        <dbReference type="EMBL" id="RTE79298.1"/>
    </source>
</evidence>
<evidence type="ECO:0000256" key="1">
    <source>
        <dbReference type="SAM" id="MobiDB-lite"/>
    </source>
</evidence>
<keyword evidence="3" id="KW-1185">Reference proteome</keyword>
<comment type="caution">
    <text evidence="2">The sequence shown here is derived from an EMBL/GenBank/DDBJ whole genome shotgun (WGS) entry which is preliminary data.</text>
</comment>
<dbReference type="EMBL" id="MIKF01000077">
    <property type="protein sequence ID" value="RTE79298.1"/>
    <property type="molecule type" value="Genomic_DNA"/>
</dbReference>
<name>A0A430LUA5_9HYPO</name>
<feature type="region of interest" description="Disordered" evidence="1">
    <location>
        <begin position="83"/>
        <end position="157"/>
    </location>
</feature>
<organism evidence="2 3">
    <name type="scientific">Fusarium euwallaceae</name>
    <dbReference type="NCBI Taxonomy" id="1147111"/>
    <lineage>
        <taxon>Eukaryota</taxon>
        <taxon>Fungi</taxon>
        <taxon>Dikarya</taxon>
        <taxon>Ascomycota</taxon>
        <taxon>Pezizomycotina</taxon>
        <taxon>Sordariomycetes</taxon>
        <taxon>Hypocreomycetidae</taxon>
        <taxon>Hypocreales</taxon>
        <taxon>Nectriaceae</taxon>
        <taxon>Fusarium</taxon>
        <taxon>Fusarium solani species complex</taxon>
    </lineage>
</organism>
<evidence type="ECO:0000313" key="3">
    <source>
        <dbReference type="Proteomes" id="UP000287124"/>
    </source>
</evidence>
<proteinExistence type="predicted"/>
<accession>A0A430LUA5</accession>
<protein>
    <submittedName>
        <fullName evidence="2">Uncharacterized protein</fullName>
    </submittedName>
</protein>
<dbReference type="Proteomes" id="UP000287124">
    <property type="component" value="Unassembled WGS sequence"/>
</dbReference>
<gene>
    <name evidence="2" type="ORF">BHE90_006218</name>
</gene>
<reference evidence="2 3" key="1">
    <citation type="submission" date="2017-06" db="EMBL/GenBank/DDBJ databases">
        <title>Comparative genomic analysis of Ambrosia Fusariam Clade fungi.</title>
        <authorList>
            <person name="Stajich J.E."/>
            <person name="Carrillo J."/>
            <person name="Kijimoto T."/>
            <person name="Eskalen A."/>
            <person name="O'Donnell K."/>
            <person name="Kasson M."/>
        </authorList>
    </citation>
    <scope>NUCLEOTIDE SEQUENCE [LARGE SCALE GENOMIC DNA]</scope>
    <source>
        <strain evidence="2 3">UCR1854</strain>
    </source>
</reference>
<sequence length="157" mass="17000">MLMPGKLTVDPIASFPLALSLRRFPIRRLVSSHLINAFFSFLRPHRKAWEVSTKHTATRATFAIPPPSSPSVLPFLSHPNPSIHRSLQLSGSRRPPKGHCTNAPEVAGADKKTNPIPSIHPIPSERPACCTPSPDFSASQPASQPASLVPSKPTRVP</sequence>
<dbReference type="AlphaFoldDB" id="A0A430LUA5"/>